<dbReference type="AlphaFoldDB" id="A0A401JES0"/>
<proteinExistence type="predicted"/>
<gene>
    <name evidence="1" type="ORF">SFMTTN_1939</name>
</gene>
<evidence type="ECO:0000313" key="2">
    <source>
        <dbReference type="Proteomes" id="UP000286806"/>
    </source>
</evidence>
<name>A0A401JES0_9PROT</name>
<reference evidence="1 2" key="1">
    <citation type="journal article" date="2019" name="Front. Microbiol.">
        <title>Genomes of Neutrophilic Sulfur-Oxidizing Chemolithoautotrophs Representing 9 Proteobacterial Species From 8 Genera.</title>
        <authorList>
            <person name="Watanabe T."/>
            <person name="Kojima H."/>
            <person name="Umezawa K."/>
            <person name="Hori C."/>
            <person name="Takasuka T.E."/>
            <person name="Kato Y."/>
            <person name="Fukui M."/>
        </authorList>
    </citation>
    <scope>NUCLEOTIDE SEQUENCE [LARGE SCALE GENOMIC DNA]</scope>
    <source>
        <strain evidence="1 2">TTN</strain>
    </source>
</reference>
<dbReference type="EMBL" id="BGOW01000016">
    <property type="protein sequence ID" value="GBL46127.1"/>
    <property type="molecule type" value="Genomic_DNA"/>
</dbReference>
<dbReference type="Proteomes" id="UP000286806">
    <property type="component" value="Unassembled WGS sequence"/>
</dbReference>
<evidence type="ECO:0000313" key="1">
    <source>
        <dbReference type="EMBL" id="GBL46127.1"/>
    </source>
</evidence>
<protein>
    <submittedName>
        <fullName evidence="1">Uncharacterized protein</fullName>
    </submittedName>
</protein>
<sequence length="47" mass="5123">MRGLSTRSLLNVYARPVGKYQVTALGEVPSETVIQMADSLVKQGETK</sequence>
<dbReference type="InterPro" id="IPR038484">
    <property type="entry name" value="MucB/RseB_C_sf"/>
</dbReference>
<comment type="caution">
    <text evidence="1">The sequence shown here is derived from an EMBL/GenBank/DDBJ whole genome shotgun (WGS) entry which is preliminary data.</text>
</comment>
<dbReference type="Gene3D" id="3.30.200.100">
    <property type="entry name" value="MucB/RseB, C-terminal domain"/>
    <property type="match status" value="1"/>
</dbReference>
<keyword evidence="2" id="KW-1185">Reference proteome</keyword>
<organism evidence="1 2">
    <name type="scientific">Sulfuriferula multivorans</name>
    <dbReference type="NCBI Taxonomy" id="1559896"/>
    <lineage>
        <taxon>Bacteria</taxon>
        <taxon>Pseudomonadati</taxon>
        <taxon>Pseudomonadota</taxon>
        <taxon>Betaproteobacteria</taxon>
        <taxon>Nitrosomonadales</taxon>
        <taxon>Sulfuricellaceae</taxon>
        <taxon>Sulfuriferula</taxon>
    </lineage>
</organism>
<accession>A0A401JES0</accession>